<comment type="similarity">
    <text evidence="2">Belongs to the HAD-like hydrolase superfamily. Cof family.</text>
</comment>
<dbReference type="Pfam" id="PF08282">
    <property type="entry name" value="Hydrolase_3"/>
    <property type="match status" value="1"/>
</dbReference>
<dbReference type="PANTHER" id="PTHR10000">
    <property type="entry name" value="PHOSPHOSERINE PHOSPHATASE"/>
    <property type="match status" value="1"/>
</dbReference>
<accession>A0A269TM32</accession>
<reference evidence="4" key="1">
    <citation type="submission" date="2017-08" db="EMBL/GenBank/DDBJ databases">
        <authorList>
            <person name="Alvarez-Ponce D."/>
            <person name="Weitzman C.L."/>
            <person name="Tillett R.L."/>
            <person name="Sandmeier F.C."/>
            <person name="Tracy C.R."/>
        </authorList>
    </citation>
    <scope>NUCLEOTIDE SEQUENCE [LARGE SCALE GENOMIC DNA]</scope>
    <source>
        <strain evidence="4">723</strain>
    </source>
</reference>
<protein>
    <recommendedName>
        <fullName evidence="5">COF family HAD hydrolase protein</fullName>
    </recommendedName>
</protein>
<dbReference type="NCBIfam" id="TIGR00099">
    <property type="entry name" value="Cof-subfamily"/>
    <property type="match status" value="1"/>
</dbReference>
<dbReference type="GO" id="GO:0000287">
    <property type="term" value="F:magnesium ion binding"/>
    <property type="evidence" value="ECO:0007669"/>
    <property type="project" value="TreeGrafter"/>
</dbReference>
<sequence>MSKYAFVFDLDGTLLRNDNTIHPLTLKILQKRHQKGDILAIATGRGIKKCLDVMQELPFLNYFFTSNSTVMKNLETNQIIVNGNLELDAYEFLKNLAISENLIMQMDTLEDSYILYDPNKHAHLVDPNRLMDLQSAVLSTWENADQGIYQRKETILQIALRTNESISEKYLKAAKENLGRKYEVVLTNKIFVDINPKNISKAIAVEYIKEHHPDAEIFAFGDSSNDYKMLEAADFAITLENATDDLKEIANVIIGDNNTDSIATFLQGLDKEQDE</sequence>
<evidence type="ECO:0000313" key="4">
    <source>
        <dbReference type="Proteomes" id="UP000216943"/>
    </source>
</evidence>
<dbReference type="InterPro" id="IPR023214">
    <property type="entry name" value="HAD_sf"/>
</dbReference>
<dbReference type="GO" id="GO:0016791">
    <property type="term" value="F:phosphatase activity"/>
    <property type="evidence" value="ECO:0007669"/>
    <property type="project" value="TreeGrafter"/>
</dbReference>
<evidence type="ECO:0008006" key="5">
    <source>
        <dbReference type="Google" id="ProtNLM"/>
    </source>
</evidence>
<dbReference type="RefSeq" id="WP_095334468.1">
    <property type="nucleotide sequence ID" value="NZ_NQNY01000001.1"/>
</dbReference>
<dbReference type="InterPro" id="IPR036412">
    <property type="entry name" value="HAD-like_sf"/>
</dbReference>
<dbReference type="NCBIfam" id="TIGR01484">
    <property type="entry name" value="HAD-SF-IIB"/>
    <property type="match status" value="1"/>
</dbReference>
<organism evidence="3 4">
    <name type="scientific">Mycoplasmopsis agassizii</name>
    <dbReference type="NCBI Taxonomy" id="33922"/>
    <lineage>
        <taxon>Bacteria</taxon>
        <taxon>Bacillati</taxon>
        <taxon>Mycoplasmatota</taxon>
        <taxon>Mycoplasmoidales</taxon>
        <taxon>Metamycoplasmataceae</taxon>
        <taxon>Mycoplasmopsis</taxon>
    </lineage>
</organism>
<dbReference type="EMBL" id="NQNY01000001">
    <property type="protein sequence ID" value="PAK21815.1"/>
    <property type="molecule type" value="Genomic_DNA"/>
</dbReference>
<gene>
    <name evidence="3" type="ORF">CJJ23_00515</name>
</gene>
<dbReference type="AlphaFoldDB" id="A0A269TM32"/>
<dbReference type="Gene3D" id="3.40.50.1000">
    <property type="entry name" value="HAD superfamily/HAD-like"/>
    <property type="match status" value="1"/>
</dbReference>
<proteinExistence type="inferred from homology"/>
<evidence type="ECO:0000313" key="3">
    <source>
        <dbReference type="EMBL" id="PAK21815.1"/>
    </source>
</evidence>
<dbReference type="OrthoDB" id="384659at2"/>
<dbReference type="SUPFAM" id="SSF56784">
    <property type="entry name" value="HAD-like"/>
    <property type="match status" value="1"/>
</dbReference>
<evidence type="ECO:0000256" key="1">
    <source>
        <dbReference type="ARBA" id="ARBA00001946"/>
    </source>
</evidence>
<comment type="cofactor">
    <cofactor evidence="1">
        <name>Mg(2+)</name>
        <dbReference type="ChEBI" id="CHEBI:18420"/>
    </cofactor>
</comment>
<dbReference type="GO" id="GO:0005829">
    <property type="term" value="C:cytosol"/>
    <property type="evidence" value="ECO:0007669"/>
    <property type="project" value="TreeGrafter"/>
</dbReference>
<name>A0A269TM32_9BACT</name>
<dbReference type="InterPro" id="IPR000150">
    <property type="entry name" value="Cof"/>
</dbReference>
<dbReference type="Gene3D" id="3.30.1240.10">
    <property type="match status" value="1"/>
</dbReference>
<dbReference type="InterPro" id="IPR006379">
    <property type="entry name" value="HAD-SF_hydro_IIB"/>
</dbReference>
<comment type="caution">
    <text evidence="3">The sequence shown here is derived from an EMBL/GenBank/DDBJ whole genome shotgun (WGS) entry which is preliminary data.</text>
</comment>
<evidence type="ECO:0000256" key="2">
    <source>
        <dbReference type="ARBA" id="ARBA00034778"/>
    </source>
</evidence>
<dbReference type="Proteomes" id="UP000216943">
    <property type="component" value="Unassembled WGS sequence"/>
</dbReference>
<dbReference type="PANTHER" id="PTHR10000:SF8">
    <property type="entry name" value="HAD SUPERFAMILY HYDROLASE-LIKE, TYPE 3"/>
    <property type="match status" value="1"/>
</dbReference>